<proteinExistence type="predicted"/>
<dbReference type="AlphaFoldDB" id="A0AAF0EBY5"/>
<name>A0AAF0EBY5_9BASI</name>
<keyword evidence="5" id="KW-1185">Reference proteome</keyword>
<dbReference type="PANTHER" id="PTHR47640">
    <property type="entry name" value="TRNA SELENOCYSTEINE 1-ASSOCIATED PROTEIN 1-RELATED-RELATED"/>
    <property type="match status" value="1"/>
</dbReference>
<evidence type="ECO:0000313" key="4">
    <source>
        <dbReference type="EMBL" id="WFD22723.1"/>
    </source>
</evidence>
<dbReference type="Gene3D" id="3.30.70.330">
    <property type="match status" value="2"/>
</dbReference>
<dbReference type="GO" id="GO:0003729">
    <property type="term" value="F:mRNA binding"/>
    <property type="evidence" value="ECO:0007669"/>
    <property type="project" value="InterPro"/>
</dbReference>
<feature type="domain" description="RRM" evidence="3">
    <location>
        <begin position="70"/>
        <end position="148"/>
    </location>
</feature>
<dbReference type="InterPro" id="IPR012677">
    <property type="entry name" value="Nucleotide-bd_a/b_plait_sf"/>
</dbReference>
<accession>A0AAF0EBY5</accession>
<evidence type="ECO:0000256" key="1">
    <source>
        <dbReference type="ARBA" id="ARBA00022884"/>
    </source>
</evidence>
<dbReference type="EMBL" id="CP119901">
    <property type="protein sequence ID" value="WFD22723.1"/>
    <property type="molecule type" value="Genomic_DNA"/>
</dbReference>
<reference evidence="4" key="1">
    <citation type="submission" date="2023-03" db="EMBL/GenBank/DDBJ databases">
        <title>Mating type loci evolution in Malassezia.</title>
        <authorList>
            <person name="Coelho M.A."/>
        </authorList>
    </citation>
    <scope>NUCLEOTIDE SEQUENCE</scope>
    <source>
        <strain evidence="4">CBS 12830</strain>
    </source>
</reference>
<protein>
    <recommendedName>
        <fullName evidence="3">RRM domain-containing protein</fullName>
    </recommendedName>
</protein>
<gene>
    <name evidence="4" type="ORF">MEQU1_001399</name>
</gene>
<dbReference type="InterPro" id="IPR035979">
    <property type="entry name" value="RBD_domain_sf"/>
</dbReference>
<dbReference type="Proteomes" id="UP001214415">
    <property type="component" value="Chromosome 2"/>
</dbReference>
<evidence type="ECO:0000256" key="2">
    <source>
        <dbReference type="PROSITE-ProRule" id="PRU00176"/>
    </source>
</evidence>
<evidence type="ECO:0000259" key="3">
    <source>
        <dbReference type="PROSITE" id="PS50102"/>
    </source>
</evidence>
<dbReference type="SMART" id="SM00360">
    <property type="entry name" value="RRM"/>
    <property type="match status" value="1"/>
</dbReference>
<keyword evidence="1 2" id="KW-0694">RNA-binding</keyword>
<dbReference type="PANTHER" id="PTHR47640:SF5">
    <property type="entry name" value="RRM DOMAIN-CONTAINING PROTEIN"/>
    <property type="match status" value="1"/>
</dbReference>
<dbReference type="InterPro" id="IPR000504">
    <property type="entry name" value="RRM_dom"/>
</dbReference>
<dbReference type="InterPro" id="IPR050825">
    <property type="entry name" value="RBM42_RBP45_47-like"/>
</dbReference>
<evidence type="ECO:0000313" key="5">
    <source>
        <dbReference type="Proteomes" id="UP001214415"/>
    </source>
</evidence>
<dbReference type="PROSITE" id="PS50102">
    <property type="entry name" value="RRM"/>
    <property type="match status" value="1"/>
</dbReference>
<organism evidence="4 5">
    <name type="scientific">Malassezia equina</name>
    <dbReference type="NCBI Taxonomy" id="1381935"/>
    <lineage>
        <taxon>Eukaryota</taxon>
        <taxon>Fungi</taxon>
        <taxon>Dikarya</taxon>
        <taxon>Basidiomycota</taxon>
        <taxon>Ustilaginomycotina</taxon>
        <taxon>Malasseziomycetes</taxon>
        <taxon>Malasseziales</taxon>
        <taxon>Malasseziaceae</taxon>
        <taxon>Malassezia</taxon>
    </lineage>
</organism>
<dbReference type="Pfam" id="PF00076">
    <property type="entry name" value="RRM_1"/>
    <property type="match status" value="1"/>
</dbReference>
<dbReference type="SUPFAM" id="SSF54928">
    <property type="entry name" value="RNA-binding domain, RBD"/>
    <property type="match status" value="1"/>
</dbReference>
<sequence length="148" mass="16049">MLQGQLVPAYGFVNAQAAMTYLQGCVYSGHRLVLNWVKNTSSLGTSSHSTGSPLASSVASPASRSDTCLYSVFVGDLSLEIDDGLLAQAFSQFTSLYDARVIRDPKTQISRGFGFVRFKSEADAMESIVAMSGQWLHGRLIRTCLLMN</sequence>